<dbReference type="RefSeq" id="WP_214094794.1">
    <property type="nucleotide sequence ID" value="NZ_JAHCLR010000067.1"/>
</dbReference>
<keyword evidence="2" id="KW-1185">Reference proteome</keyword>
<sequence length="169" mass="18903">MPAFTHVLEYSSGRAESFGLTDIDEFSRVLHRFNGLDRFVLLLWALPPGMDYEEGVAAGANREYLQALGRAEAMTVEICKSGGAQWGVDWVRYVIGHPHDGDEEVQDVPIVLPRSTEMRSRTQIFDADEAAQLFYSYYKTGDIPPGYTLHPEQGFTKEGGNIDLRTQAS</sequence>
<reference evidence="1 2" key="1">
    <citation type="submission" date="2021-05" db="EMBL/GenBank/DDBJ databases">
        <title>Mycobacterium acidophilum sp. nov., an extremely acid-tolerant member of the genus Mycobacterium.</title>
        <authorList>
            <person name="Xia J."/>
        </authorList>
    </citation>
    <scope>NUCLEOTIDE SEQUENCE [LARGE SCALE GENOMIC DNA]</scope>
    <source>
        <strain evidence="1 2">M1</strain>
    </source>
</reference>
<dbReference type="EMBL" id="JAHCLR010000067">
    <property type="protein sequence ID" value="MBS9535944.1"/>
    <property type="molecule type" value="Genomic_DNA"/>
</dbReference>
<evidence type="ECO:0000313" key="1">
    <source>
        <dbReference type="EMBL" id="MBS9535944.1"/>
    </source>
</evidence>
<proteinExistence type="predicted"/>
<gene>
    <name evidence="1" type="ORF">KIH27_20380</name>
</gene>
<evidence type="ECO:0000313" key="2">
    <source>
        <dbReference type="Proteomes" id="UP001519535"/>
    </source>
</evidence>
<dbReference type="Proteomes" id="UP001519535">
    <property type="component" value="Unassembled WGS sequence"/>
</dbReference>
<comment type="caution">
    <text evidence="1">The sequence shown here is derived from an EMBL/GenBank/DDBJ whole genome shotgun (WGS) entry which is preliminary data.</text>
</comment>
<name>A0ABS5RQT9_9MYCO</name>
<accession>A0ABS5RQT9</accession>
<protein>
    <submittedName>
        <fullName evidence="1">Uncharacterized protein</fullName>
    </submittedName>
</protein>
<organism evidence="1 2">
    <name type="scientific">Mycolicibacter acidiphilus</name>
    <dbReference type="NCBI Taxonomy" id="2835306"/>
    <lineage>
        <taxon>Bacteria</taxon>
        <taxon>Bacillati</taxon>
        <taxon>Actinomycetota</taxon>
        <taxon>Actinomycetes</taxon>
        <taxon>Mycobacteriales</taxon>
        <taxon>Mycobacteriaceae</taxon>
        <taxon>Mycolicibacter</taxon>
    </lineage>
</organism>